<sequence>MPLSALPGRLAYVVGDSHPWSSGSYAARVHRVACALARAGIEVIVFGRPGLPWDMAPTSDDIEPELRIDGVRHVFLPGSAPPGASRRDRLRHAETALAEAFGIFRPALVLAASDWENAEPALNAARRWGCGFWCEQFGFWERVPGAEHPGFAGTEEAARIRANALRVAQAAQGVLVQSAAMRDELAAAGLPPSRLHMAADGFPAIPPTPPRAERLRQRRALGLGARFVIGHAGALCPEDGADGLLALLDRLVRAGIDAALLLPAPPAMSAPQTALAARIRAEAGRRGLAKRLVFAARPPGDRAAGWMRMADALVLPRRAVPATALAAAPEPWLAAACGVPMVSSDIPPLNRIAGVTGARLCPADDPEALVAALTEIAETPQPEPVFDPDPALRWTARIAPAAAILRAACGAGTARRAADRVPPAPGGFDLRQLPQVALRGVLTPATLAVLGPGRGLPAEARAAGERPIRLTRANILGTLATAAPGLFVIDWAGLQDEPGEWDGLWGSDHMRLNRQVMDACRIALDRGWRVQVIGPVDRARAPLFRTVAGVVEEVAPQEAAR</sequence>
<keyword evidence="2" id="KW-0808">Transferase</keyword>
<dbReference type="SUPFAM" id="SSF53756">
    <property type="entry name" value="UDP-Glycosyltransferase/glycogen phosphorylase"/>
    <property type="match status" value="1"/>
</dbReference>
<reference evidence="3" key="1">
    <citation type="submission" date="2016-10" db="EMBL/GenBank/DDBJ databases">
        <authorList>
            <person name="Varghese N."/>
            <person name="Submissions S."/>
        </authorList>
    </citation>
    <scope>NUCLEOTIDE SEQUENCE [LARGE SCALE GENOMIC DNA]</scope>
    <source>
        <strain evidence="3">DSM 23413</strain>
    </source>
</reference>
<dbReference type="Pfam" id="PF13579">
    <property type="entry name" value="Glyco_trans_4_4"/>
    <property type="match status" value="1"/>
</dbReference>
<dbReference type="Pfam" id="PF13692">
    <property type="entry name" value="Glyco_trans_1_4"/>
    <property type="match status" value="1"/>
</dbReference>
<protein>
    <submittedName>
        <fullName evidence="2">Glycosyltransferase involved in cell wall bisynthesis</fullName>
    </submittedName>
</protein>
<evidence type="ECO:0000259" key="1">
    <source>
        <dbReference type="Pfam" id="PF13579"/>
    </source>
</evidence>
<dbReference type="Gene3D" id="3.40.50.2000">
    <property type="entry name" value="Glycogen Phosphorylase B"/>
    <property type="match status" value="2"/>
</dbReference>
<dbReference type="RefSeq" id="WP_104008892.1">
    <property type="nucleotide sequence ID" value="NZ_FNVD01000015.1"/>
</dbReference>
<accession>A0A1H5Y768</accession>
<gene>
    <name evidence="2" type="ORF">SAMN05421751_11534</name>
</gene>
<proteinExistence type="predicted"/>
<feature type="domain" description="Glycosyltransferase subfamily 4-like N-terminal" evidence="1">
    <location>
        <begin position="26"/>
        <end position="197"/>
    </location>
</feature>
<keyword evidence="3" id="KW-1185">Reference proteome</keyword>
<evidence type="ECO:0000313" key="3">
    <source>
        <dbReference type="Proteomes" id="UP000236742"/>
    </source>
</evidence>
<dbReference type="GO" id="GO:0016757">
    <property type="term" value="F:glycosyltransferase activity"/>
    <property type="evidence" value="ECO:0007669"/>
    <property type="project" value="UniProtKB-ARBA"/>
</dbReference>
<dbReference type="AlphaFoldDB" id="A0A1H5Y768"/>
<name>A0A1H5Y768_9RHOB</name>
<dbReference type="InterPro" id="IPR028098">
    <property type="entry name" value="Glyco_trans_4-like_N"/>
</dbReference>
<dbReference type="OrthoDB" id="9807414at2"/>
<evidence type="ECO:0000313" key="2">
    <source>
        <dbReference type="EMBL" id="SEG19929.1"/>
    </source>
</evidence>
<dbReference type="Proteomes" id="UP000236742">
    <property type="component" value="Unassembled WGS sequence"/>
</dbReference>
<dbReference type="EMBL" id="FNVD01000015">
    <property type="protein sequence ID" value="SEG19929.1"/>
    <property type="molecule type" value="Genomic_DNA"/>
</dbReference>
<organism evidence="2 3">
    <name type="scientific">Jhaorihella thermophila</name>
    <dbReference type="NCBI Taxonomy" id="488547"/>
    <lineage>
        <taxon>Bacteria</taxon>
        <taxon>Pseudomonadati</taxon>
        <taxon>Pseudomonadota</taxon>
        <taxon>Alphaproteobacteria</taxon>
        <taxon>Rhodobacterales</taxon>
        <taxon>Paracoccaceae</taxon>
        <taxon>Jhaorihella</taxon>
    </lineage>
</organism>